<evidence type="ECO:0000313" key="3">
    <source>
        <dbReference type="Proteomes" id="UP000176778"/>
    </source>
</evidence>
<evidence type="ECO:0000313" key="2">
    <source>
        <dbReference type="EMBL" id="OGM09648.1"/>
    </source>
</evidence>
<evidence type="ECO:0000256" key="1">
    <source>
        <dbReference type="SAM" id="SignalP"/>
    </source>
</evidence>
<feature type="chain" id="PRO_5009533711" description="Asl1-like glycosyl hydrolase catalytic domain-containing protein" evidence="1">
    <location>
        <begin position="25"/>
        <end position="465"/>
    </location>
</feature>
<dbReference type="EMBL" id="MGFR01000003">
    <property type="protein sequence ID" value="OGM09648.1"/>
    <property type="molecule type" value="Genomic_DNA"/>
</dbReference>
<dbReference type="AlphaFoldDB" id="A0A1F7X5J0"/>
<sequence length="465" mass="51721">MKKLLTSLFVSICFLLFGSRIAAAYDLASVANNRFGIHIIDSNDLEDAAKLVNSSGGDWGYVTLVIQQTDKNKDKWQDTFNKARRLHLIPIVRIATRPLGDIWEKPSLGEIDGWVSFLNSLNWVVKNRYVVIANEPNHTKEWGGEINPEEYATYLREFSSKLKGASSDFFVLPAGLDASAGNSKDTMDEATFIKKMLAKEPQVFANVDGWASHSYPNPDFSGSQNGYGRGSVRTYDWELSLLKELGIAKELPVFITETGWAHAMNGEKKKAISTDIIGERLSFAFTQVWTDKKIIAVTPFLLSYNEPPFDTFSWKDKEGFFYPFYFEVASLNKVKGEPVQEEKAEIESVIVQPFRLTGSIISGTLLVKNTGQSIWNKSDIGLISQEESALGISPSFETLEPGSIGFISFKILAPEESGVQLKSLTLTKGGNAISSPEFFQLFIVSPPRMKIDGFFATILKLIKGL</sequence>
<organism evidence="2 3">
    <name type="scientific">Candidatus Woesebacteria bacterium RBG_13_46_13</name>
    <dbReference type="NCBI Taxonomy" id="1802479"/>
    <lineage>
        <taxon>Bacteria</taxon>
        <taxon>Candidatus Woeseibacteriota</taxon>
    </lineage>
</organism>
<reference evidence="2 3" key="1">
    <citation type="journal article" date="2016" name="Nat. Commun.">
        <title>Thousands of microbial genomes shed light on interconnected biogeochemical processes in an aquifer system.</title>
        <authorList>
            <person name="Anantharaman K."/>
            <person name="Brown C.T."/>
            <person name="Hug L.A."/>
            <person name="Sharon I."/>
            <person name="Castelle C.J."/>
            <person name="Probst A.J."/>
            <person name="Thomas B.C."/>
            <person name="Singh A."/>
            <person name="Wilkins M.J."/>
            <person name="Karaoz U."/>
            <person name="Brodie E.L."/>
            <person name="Williams K.H."/>
            <person name="Hubbard S.S."/>
            <person name="Banfield J.F."/>
        </authorList>
    </citation>
    <scope>NUCLEOTIDE SEQUENCE [LARGE SCALE GENOMIC DNA]</scope>
</reference>
<name>A0A1F7X5J0_9BACT</name>
<dbReference type="Gene3D" id="3.20.20.80">
    <property type="entry name" value="Glycosidases"/>
    <property type="match status" value="1"/>
</dbReference>
<feature type="signal peptide" evidence="1">
    <location>
        <begin position="1"/>
        <end position="24"/>
    </location>
</feature>
<dbReference type="SUPFAM" id="SSF51445">
    <property type="entry name" value="(Trans)glycosidases"/>
    <property type="match status" value="1"/>
</dbReference>
<dbReference type="Proteomes" id="UP000176778">
    <property type="component" value="Unassembled WGS sequence"/>
</dbReference>
<gene>
    <name evidence="2" type="ORF">A2Y68_03375</name>
</gene>
<comment type="caution">
    <text evidence="2">The sequence shown here is derived from an EMBL/GenBank/DDBJ whole genome shotgun (WGS) entry which is preliminary data.</text>
</comment>
<proteinExistence type="predicted"/>
<accession>A0A1F7X5J0</accession>
<dbReference type="STRING" id="1802479.A2Y68_03375"/>
<dbReference type="InterPro" id="IPR017853">
    <property type="entry name" value="GH"/>
</dbReference>
<keyword evidence="1" id="KW-0732">Signal</keyword>
<protein>
    <recommendedName>
        <fullName evidence="4">Asl1-like glycosyl hydrolase catalytic domain-containing protein</fullName>
    </recommendedName>
</protein>
<evidence type="ECO:0008006" key="4">
    <source>
        <dbReference type="Google" id="ProtNLM"/>
    </source>
</evidence>